<feature type="region of interest" description="Disordered" evidence="1">
    <location>
        <begin position="200"/>
        <end position="257"/>
    </location>
</feature>
<evidence type="ECO:0000313" key="2">
    <source>
        <dbReference type="EMBL" id="MEJ8282153.1"/>
    </source>
</evidence>
<dbReference type="Proteomes" id="UP001364211">
    <property type="component" value="Unassembled WGS sequence"/>
</dbReference>
<name>A0ABU8TER8_9PSEU</name>
<dbReference type="RefSeq" id="WP_340295296.1">
    <property type="nucleotide sequence ID" value="NZ_JBBJUP010000030.1"/>
</dbReference>
<evidence type="ECO:0000256" key="1">
    <source>
        <dbReference type="SAM" id="MobiDB-lite"/>
    </source>
</evidence>
<proteinExistence type="predicted"/>
<dbReference type="InterPro" id="IPR053137">
    <property type="entry name" value="NLR-like"/>
</dbReference>
<accession>A0ABU8TER8</accession>
<dbReference type="Pfam" id="PF13374">
    <property type="entry name" value="TPR_10"/>
    <property type="match status" value="2"/>
</dbReference>
<protein>
    <submittedName>
        <fullName evidence="2">Tetratricopeptide repeat protein</fullName>
    </submittedName>
</protein>
<organism evidence="2 3">
    <name type="scientific">Pseudonocardia spirodelae</name>
    <dbReference type="NCBI Taxonomy" id="3133431"/>
    <lineage>
        <taxon>Bacteria</taxon>
        <taxon>Bacillati</taxon>
        <taxon>Actinomycetota</taxon>
        <taxon>Actinomycetes</taxon>
        <taxon>Pseudonocardiales</taxon>
        <taxon>Pseudonocardiaceae</taxon>
        <taxon>Pseudonocardia</taxon>
    </lineage>
</organism>
<evidence type="ECO:0000313" key="3">
    <source>
        <dbReference type="Proteomes" id="UP001364211"/>
    </source>
</evidence>
<reference evidence="2 3" key="1">
    <citation type="submission" date="2024-03" db="EMBL/GenBank/DDBJ databases">
        <title>Draft genome sequence of Pseudonocardia sp. DW16-2.</title>
        <authorList>
            <person name="Duangmal K."/>
        </authorList>
    </citation>
    <scope>NUCLEOTIDE SEQUENCE [LARGE SCALE GENOMIC DNA]</scope>
    <source>
        <strain evidence="2 3">DW16-2</strain>
    </source>
</reference>
<dbReference type="InterPro" id="IPR011990">
    <property type="entry name" value="TPR-like_helical_dom_sf"/>
</dbReference>
<dbReference type="PANTHER" id="PTHR46082:SF6">
    <property type="entry name" value="AAA+ ATPASE DOMAIN-CONTAINING PROTEIN-RELATED"/>
    <property type="match status" value="1"/>
</dbReference>
<gene>
    <name evidence="2" type="ORF">WJX68_24700</name>
</gene>
<keyword evidence="3" id="KW-1185">Reference proteome</keyword>
<comment type="caution">
    <text evidence="2">The sequence shown here is derived from an EMBL/GenBank/DDBJ whole genome shotgun (WGS) entry which is preliminary data.</text>
</comment>
<dbReference type="EMBL" id="JBBJUP010000030">
    <property type="protein sequence ID" value="MEJ8282153.1"/>
    <property type="molecule type" value="Genomic_DNA"/>
</dbReference>
<dbReference type="PANTHER" id="PTHR46082">
    <property type="entry name" value="ATP/GTP-BINDING PROTEIN-RELATED"/>
    <property type="match status" value="1"/>
</dbReference>
<feature type="compositionally biased region" description="Basic and acidic residues" evidence="1">
    <location>
        <begin position="8"/>
        <end position="22"/>
    </location>
</feature>
<feature type="region of interest" description="Disordered" evidence="1">
    <location>
        <begin position="1"/>
        <end position="33"/>
    </location>
</feature>
<sequence>MPGTGGDTAREALRERHDRAATDVRAAGRAGDGPALLDATRRLQQVLDAARRELGPGDVDTLVVEGSLAVAHLLGYDEQRGLEAAERNLAAREALLGADHPASLAAADAVAAAHRVTGRPEEAVRRHEDVVTRRARVLGDGHPCTIASRAALALARADAGDVRGAAGLLAATLDSAERLLGPAHAVAADVRELLAECRAALPGDEPPGGAAAEPADPPEPETGLLPRVPDPRARTRPLFFDRPSGPLPAVLVPPPAR</sequence>
<dbReference type="Gene3D" id="1.25.40.10">
    <property type="entry name" value="Tetratricopeptide repeat domain"/>
    <property type="match status" value="1"/>
</dbReference>